<dbReference type="InterPro" id="IPR011704">
    <property type="entry name" value="ATPase_dyneun-rel_AAA"/>
</dbReference>
<dbReference type="SMART" id="SM00382">
    <property type="entry name" value="AAA"/>
    <property type="match status" value="1"/>
</dbReference>
<sequence length="572" mass="67068">MIAKEIQRDQLWQAIHAFVVLRPSQPMRLYYKCSGDNYESLPVVFEQNDYRLPRLLVDEKALRRARSLPQLFRTDFLKAVEKHHLLTVGLACSKYFGPLCRPDRTNQTYNPYNELHFSLNEIQSVFPDVHTRFFYGKYIRFDQLAALYFAQPTLEVIIVAEEAQTYESAKSFPLNQILYGPPGTGKTYHALTYAVAIIEGKKLAQVEAENRLEVKRRYDIYRENEQIEFITFHQSFAYEDFVQGLRPDANRNTENLYFKLVDGVFKRIADRAKVNYISYQQNKSQPELPFELLLDRLLVEAMNRETEEVELPIIELQGQFKSIIIYEVGDTYLKYKRRTLRDIVKDEERLLYINKLKEKYYGKEIREAINKAYYETVVNAVRKFEQQAKLSNEHQQLNRYVLIIDEINRANISRVFGELITLLEEDKRYGKENALTVTLPSGESFALPPNLYLVGTMNTADKSIALLDIALRRRFEFISMYPNYEPIPDFAQVLKTLNESIREKKGTDFMIGHSYFIGKTSADLPTIFNQKIIPLLYEYFNNRTDQIKEVLRSANLSLTEENYQIRVKSVEG</sequence>
<dbReference type="RefSeq" id="WP_162444557.1">
    <property type="nucleotide sequence ID" value="NZ_CP048222.1"/>
</dbReference>
<dbReference type="InterPro" id="IPR027417">
    <property type="entry name" value="P-loop_NTPase"/>
</dbReference>
<protein>
    <submittedName>
        <fullName evidence="2">AAA domain-containing protein</fullName>
    </submittedName>
</protein>
<accession>A0A6C0GKI3</accession>
<gene>
    <name evidence="2" type="ORF">GXP67_18800</name>
</gene>
<dbReference type="PANTHER" id="PTHR37291">
    <property type="entry name" value="5-METHYLCYTOSINE-SPECIFIC RESTRICTION ENZYME B"/>
    <property type="match status" value="1"/>
</dbReference>
<reference evidence="2 3" key="1">
    <citation type="submission" date="2020-01" db="EMBL/GenBank/DDBJ databases">
        <authorList>
            <person name="Kim M.K."/>
        </authorList>
    </citation>
    <scope>NUCLEOTIDE SEQUENCE [LARGE SCALE GENOMIC DNA]</scope>
    <source>
        <strain evidence="2 3">172606-1</strain>
    </source>
</reference>
<dbReference type="EMBL" id="CP048222">
    <property type="protein sequence ID" value="QHT68546.1"/>
    <property type="molecule type" value="Genomic_DNA"/>
</dbReference>
<dbReference type="GO" id="GO:0016887">
    <property type="term" value="F:ATP hydrolysis activity"/>
    <property type="evidence" value="ECO:0007669"/>
    <property type="project" value="InterPro"/>
</dbReference>
<dbReference type="GO" id="GO:0005524">
    <property type="term" value="F:ATP binding"/>
    <property type="evidence" value="ECO:0007669"/>
    <property type="project" value="InterPro"/>
</dbReference>
<dbReference type="Proteomes" id="UP000480178">
    <property type="component" value="Chromosome"/>
</dbReference>
<dbReference type="Gene3D" id="3.40.50.300">
    <property type="entry name" value="P-loop containing nucleotide triphosphate hydrolases"/>
    <property type="match status" value="2"/>
</dbReference>
<dbReference type="InterPro" id="IPR003593">
    <property type="entry name" value="AAA+_ATPase"/>
</dbReference>
<evidence type="ECO:0000313" key="2">
    <source>
        <dbReference type="EMBL" id="QHT68546.1"/>
    </source>
</evidence>
<dbReference type="AlphaFoldDB" id="A0A6C0GKI3"/>
<dbReference type="SUPFAM" id="SSF52540">
    <property type="entry name" value="P-loop containing nucleoside triphosphate hydrolases"/>
    <property type="match status" value="1"/>
</dbReference>
<organism evidence="2 3">
    <name type="scientific">Rhodocytophaga rosea</name>
    <dbReference type="NCBI Taxonomy" id="2704465"/>
    <lineage>
        <taxon>Bacteria</taxon>
        <taxon>Pseudomonadati</taxon>
        <taxon>Bacteroidota</taxon>
        <taxon>Cytophagia</taxon>
        <taxon>Cytophagales</taxon>
        <taxon>Rhodocytophagaceae</taxon>
        <taxon>Rhodocytophaga</taxon>
    </lineage>
</organism>
<evidence type="ECO:0000259" key="1">
    <source>
        <dbReference type="SMART" id="SM00382"/>
    </source>
</evidence>
<feature type="domain" description="AAA+ ATPase" evidence="1">
    <location>
        <begin position="172"/>
        <end position="485"/>
    </location>
</feature>
<keyword evidence="3" id="KW-1185">Reference proteome</keyword>
<name>A0A6C0GKI3_9BACT</name>
<dbReference type="InterPro" id="IPR052934">
    <property type="entry name" value="Methyl-DNA_Rec/Restrict_Enz"/>
</dbReference>
<dbReference type="Pfam" id="PF07728">
    <property type="entry name" value="AAA_5"/>
    <property type="match status" value="1"/>
</dbReference>
<dbReference type="KEGG" id="rhoz:GXP67_18800"/>
<dbReference type="PANTHER" id="PTHR37291:SF1">
    <property type="entry name" value="TYPE IV METHYL-DIRECTED RESTRICTION ENZYME ECOKMCRB SUBUNIT"/>
    <property type="match status" value="1"/>
</dbReference>
<evidence type="ECO:0000313" key="3">
    <source>
        <dbReference type="Proteomes" id="UP000480178"/>
    </source>
</evidence>
<proteinExistence type="predicted"/>